<evidence type="ECO:0000313" key="1">
    <source>
        <dbReference type="EMBL" id="KAJ9110728.1"/>
    </source>
</evidence>
<proteinExistence type="predicted"/>
<name>A0ACC2WGY8_9TREE</name>
<accession>A0ACC2WGY8</accession>
<reference evidence="1" key="1">
    <citation type="submission" date="2023-04" db="EMBL/GenBank/DDBJ databases">
        <title>Draft Genome sequencing of Naganishia species isolated from polar environments using Oxford Nanopore Technology.</title>
        <authorList>
            <person name="Leo P."/>
            <person name="Venkateswaran K."/>
        </authorList>
    </citation>
    <scope>NUCLEOTIDE SEQUENCE</scope>
    <source>
        <strain evidence="1">MNA-CCFEE 5262</strain>
    </source>
</reference>
<comment type="caution">
    <text evidence="1">The sequence shown here is derived from an EMBL/GenBank/DDBJ whole genome shotgun (WGS) entry which is preliminary data.</text>
</comment>
<dbReference type="Proteomes" id="UP001230649">
    <property type="component" value="Unassembled WGS sequence"/>
</dbReference>
<evidence type="ECO:0000313" key="2">
    <source>
        <dbReference type="Proteomes" id="UP001230649"/>
    </source>
</evidence>
<gene>
    <name evidence="1" type="ORF">QFC20_002769</name>
</gene>
<organism evidence="1 2">
    <name type="scientific">Naganishia adeliensis</name>
    <dbReference type="NCBI Taxonomy" id="92952"/>
    <lineage>
        <taxon>Eukaryota</taxon>
        <taxon>Fungi</taxon>
        <taxon>Dikarya</taxon>
        <taxon>Basidiomycota</taxon>
        <taxon>Agaricomycotina</taxon>
        <taxon>Tremellomycetes</taxon>
        <taxon>Filobasidiales</taxon>
        <taxon>Filobasidiaceae</taxon>
        <taxon>Naganishia</taxon>
    </lineage>
</organism>
<dbReference type="EMBL" id="JASBWS010000022">
    <property type="protein sequence ID" value="KAJ9110728.1"/>
    <property type="molecule type" value="Genomic_DNA"/>
</dbReference>
<protein>
    <submittedName>
        <fullName evidence="1">Uncharacterized protein</fullName>
    </submittedName>
</protein>
<sequence length="387" mass="44584">MTVSVPIYEYPPETKEHLDWAELPTVDLSKIGTEEGKKEQSQILIEAVRNKGFFYVKGYDISQDRIDRQFAIGKEFYDQPLKEKTKFTNPNLDKGEYNGYRPAGRRVLDAESDIRDRTETYNIPSQSHSMHEKTVAQRTDSIYLHRMLEFGNGYFDHSNHPEPIQTNLEEIQHFARDLHTEILDPLFVLTAIALELPENFLKDLHQYEEKSEDHLRYMHYTKYSPEETAKIGNLWSQGHTDLGSYTLLARQNVAALQIKDNVTGEWKWAKPQSGTFTVNSCDALSFLTGNYIKSTVHRVSAPPADQAHLNRLGLLYFARPHNDIRLTTIKSPLLEREGYTKNEFERGGHSVPTMEEFVQAKQTWQQKGGPWRHGETIVPGFQGEIIA</sequence>
<keyword evidence="2" id="KW-1185">Reference proteome</keyword>